<gene>
    <name evidence="1" type="ORF">N7U66_16045</name>
</gene>
<dbReference type="RefSeq" id="WP_267676113.1">
    <property type="nucleotide sequence ID" value="NZ_CP113088.1"/>
</dbReference>
<name>A0A9E8MWC9_9FLAO</name>
<accession>A0A9E8MWC9</accession>
<dbReference type="AlphaFoldDB" id="A0A9E8MWC9"/>
<reference evidence="1" key="1">
    <citation type="submission" date="2022-11" db="EMBL/GenBank/DDBJ databases">
        <title>Lacinutrix neustonica HL-RS19T sp. nov., isolated from the surface microlayer sample of brackish Lake Shihwa.</title>
        <authorList>
            <person name="Choi J.Y."/>
            <person name="Hwang C.Y."/>
        </authorList>
    </citation>
    <scope>NUCLEOTIDE SEQUENCE</scope>
    <source>
        <strain evidence="1">HL-RS19</strain>
    </source>
</reference>
<keyword evidence="2" id="KW-1185">Reference proteome</keyword>
<dbReference type="KEGG" id="lnu:N7U66_16045"/>
<dbReference type="Proteomes" id="UP001164705">
    <property type="component" value="Chromosome"/>
</dbReference>
<evidence type="ECO:0000313" key="1">
    <source>
        <dbReference type="EMBL" id="WAC01500.1"/>
    </source>
</evidence>
<evidence type="ECO:0000313" key="2">
    <source>
        <dbReference type="Proteomes" id="UP001164705"/>
    </source>
</evidence>
<organism evidence="1 2">
    <name type="scientific">Lacinutrix neustonica</name>
    <dbReference type="NCBI Taxonomy" id="2980107"/>
    <lineage>
        <taxon>Bacteria</taxon>
        <taxon>Pseudomonadati</taxon>
        <taxon>Bacteroidota</taxon>
        <taxon>Flavobacteriia</taxon>
        <taxon>Flavobacteriales</taxon>
        <taxon>Flavobacteriaceae</taxon>
        <taxon>Lacinutrix</taxon>
    </lineage>
</organism>
<sequence length="88" mass="10378">MPFTGRTKELKKQVALEANTVLMYALKGRLSETFFKSNPLKEELKMDFFFFCAEDDNFTQRCQNSDLEALVFMKVKYEAYKKNVKSQE</sequence>
<dbReference type="EMBL" id="CP113088">
    <property type="protein sequence ID" value="WAC01500.1"/>
    <property type="molecule type" value="Genomic_DNA"/>
</dbReference>
<proteinExistence type="predicted"/>
<protein>
    <submittedName>
        <fullName evidence="1">Uncharacterized protein</fullName>
    </submittedName>
</protein>